<dbReference type="InterPro" id="IPR049326">
    <property type="entry name" value="Rhodopsin_dom_fungi"/>
</dbReference>
<evidence type="ECO:0000256" key="1">
    <source>
        <dbReference type="SAM" id="MobiDB-lite"/>
    </source>
</evidence>
<feature type="transmembrane region" description="Helical" evidence="2">
    <location>
        <begin position="131"/>
        <end position="153"/>
    </location>
</feature>
<keyword evidence="2" id="KW-1133">Transmembrane helix</keyword>
<gene>
    <name evidence="4" type="ORF">B0J11DRAFT_307959</name>
</gene>
<feature type="region of interest" description="Disordered" evidence="1">
    <location>
        <begin position="283"/>
        <end position="325"/>
    </location>
</feature>
<feature type="transmembrane region" description="Helical" evidence="2">
    <location>
        <begin position="173"/>
        <end position="197"/>
    </location>
</feature>
<comment type="caution">
    <text evidence="4">The sequence shown here is derived from an EMBL/GenBank/DDBJ whole genome shotgun (WGS) entry which is preliminary data.</text>
</comment>
<organism evidence="4 5">
    <name type="scientific">Dendryphion nanum</name>
    <dbReference type="NCBI Taxonomy" id="256645"/>
    <lineage>
        <taxon>Eukaryota</taxon>
        <taxon>Fungi</taxon>
        <taxon>Dikarya</taxon>
        <taxon>Ascomycota</taxon>
        <taxon>Pezizomycotina</taxon>
        <taxon>Dothideomycetes</taxon>
        <taxon>Pleosporomycetidae</taxon>
        <taxon>Pleosporales</taxon>
        <taxon>Torulaceae</taxon>
        <taxon>Dendryphion</taxon>
    </lineage>
</organism>
<evidence type="ECO:0000256" key="2">
    <source>
        <dbReference type="SAM" id="Phobius"/>
    </source>
</evidence>
<keyword evidence="5" id="KW-1185">Reference proteome</keyword>
<reference evidence="4" key="1">
    <citation type="journal article" date="2021" name="Nat. Commun.">
        <title>Genetic determinants of endophytism in the Arabidopsis root mycobiome.</title>
        <authorList>
            <person name="Mesny F."/>
            <person name="Miyauchi S."/>
            <person name="Thiergart T."/>
            <person name="Pickel B."/>
            <person name="Atanasova L."/>
            <person name="Karlsson M."/>
            <person name="Huettel B."/>
            <person name="Barry K.W."/>
            <person name="Haridas S."/>
            <person name="Chen C."/>
            <person name="Bauer D."/>
            <person name="Andreopoulos W."/>
            <person name="Pangilinan J."/>
            <person name="LaButti K."/>
            <person name="Riley R."/>
            <person name="Lipzen A."/>
            <person name="Clum A."/>
            <person name="Drula E."/>
            <person name="Henrissat B."/>
            <person name="Kohler A."/>
            <person name="Grigoriev I.V."/>
            <person name="Martin F.M."/>
            <person name="Hacquard S."/>
        </authorList>
    </citation>
    <scope>NUCLEOTIDE SEQUENCE</scope>
    <source>
        <strain evidence="4">MPI-CAGE-CH-0243</strain>
    </source>
</reference>
<dbReference type="EMBL" id="JAGMWT010000007">
    <property type="protein sequence ID" value="KAH7125505.1"/>
    <property type="molecule type" value="Genomic_DNA"/>
</dbReference>
<feature type="compositionally biased region" description="Basic residues" evidence="1">
    <location>
        <begin position="316"/>
        <end position="325"/>
    </location>
</feature>
<evidence type="ECO:0000313" key="5">
    <source>
        <dbReference type="Proteomes" id="UP000700596"/>
    </source>
</evidence>
<evidence type="ECO:0000259" key="3">
    <source>
        <dbReference type="Pfam" id="PF20684"/>
    </source>
</evidence>
<dbReference type="AlphaFoldDB" id="A0A9P9DRT5"/>
<sequence length="416" mass="46954">MAGTIPPIAALTEDDRGPINTIVSIILPCATILFTAIRVVIRQQRLLRLDYDDVAFYLAVCFGITVSVVSHFCVRAGLGRHQDKLSEAQIDRYSRLFWSNQFLVVLALACSKISIVFMFNRIDPIQLGPRTFRWLAPSIVGYVVLTFFLIGFQCQLPHPWILNPETCSTHGNVYYPITIANIITDALLAFWIIPILWELQMRKHTKNIVMWLFVSRFAICIADIGRVVVIHRALQSPDQTRSQLLWAVLDQLVVHLSINHATLPRIQIFLSNLQTGTLGLRIPVDTTQNSKPSKSHPSDDSDSHPHLTSHSGKSRDKSHRKQRWSKYTHWNSIRTTISSKSMDKADSISEHPLRLQPEQGIELSTTVYTGDADSTRSLGQHNHLGTTLIPSEGLSREEAKGGVRVHKEIKMAYDRA</sequence>
<feature type="compositionally biased region" description="Basic and acidic residues" evidence="1">
    <location>
        <begin position="296"/>
        <end position="305"/>
    </location>
</feature>
<keyword evidence="2" id="KW-0812">Transmembrane</keyword>
<protein>
    <recommendedName>
        <fullName evidence="3">Rhodopsin domain-containing protein</fullName>
    </recommendedName>
</protein>
<dbReference type="Pfam" id="PF20684">
    <property type="entry name" value="Fung_rhodopsin"/>
    <property type="match status" value="1"/>
</dbReference>
<dbReference type="PANTHER" id="PTHR38794:SF3">
    <property type="entry name" value="INTEGRAL MEMBRANE PROTEIN"/>
    <property type="match status" value="1"/>
</dbReference>
<accession>A0A9P9DRT5</accession>
<keyword evidence="2" id="KW-0472">Membrane</keyword>
<dbReference type="OrthoDB" id="3918601at2759"/>
<dbReference type="PANTHER" id="PTHR38794">
    <property type="entry name" value="INTEGRAL MEMBRANE PROTEIN"/>
    <property type="match status" value="1"/>
</dbReference>
<feature type="transmembrane region" description="Helical" evidence="2">
    <location>
        <begin position="209"/>
        <end position="229"/>
    </location>
</feature>
<dbReference type="Proteomes" id="UP000700596">
    <property type="component" value="Unassembled WGS sequence"/>
</dbReference>
<feature type="transmembrane region" description="Helical" evidence="2">
    <location>
        <begin position="21"/>
        <end position="41"/>
    </location>
</feature>
<name>A0A9P9DRT5_9PLEO</name>
<proteinExistence type="predicted"/>
<evidence type="ECO:0000313" key="4">
    <source>
        <dbReference type="EMBL" id="KAH7125505.1"/>
    </source>
</evidence>
<feature type="transmembrane region" description="Helical" evidence="2">
    <location>
        <begin position="98"/>
        <end position="119"/>
    </location>
</feature>
<feature type="domain" description="Rhodopsin" evidence="3">
    <location>
        <begin position="37"/>
        <end position="270"/>
    </location>
</feature>
<feature type="transmembrane region" description="Helical" evidence="2">
    <location>
        <begin position="53"/>
        <end position="78"/>
    </location>
</feature>